<evidence type="ECO:0000313" key="7">
    <source>
        <dbReference type="EMBL" id="HIQ29274.1"/>
    </source>
</evidence>
<accession>A0A832ZUL6</accession>
<evidence type="ECO:0000256" key="1">
    <source>
        <dbReference type="ARBA" id="ARBA00022485"/>
    </source>
</evidence>
<dbReference type="InterPro" id="IPR017896">
    <property type="entry name" value="4Fe4S_Fe-S-bd"/>
</dbReference>
<gene>
    <name evidence="7" type="ORF">EYH45_01775</name>
</gene>
<dbReference type="PROSITE" id="PS51379">
    <property type="entry name" value="4FE4S_FER_2"/>
    <property type="match status" value="2"/>
</dbReference>
<comment type="caution">
    <text evidence="7">The sequence shown here is derived from an EMBL/GenBank/DDBJ whole genome shotgun (WGS) entry which is preliminary data.</text>
</comment>
<name>A0A832ZUL6_CALS0</name>
<dbReference type="SUPFAM" id="SSF46548">
    <property type="entry name" value="alpha-helical ferredoxin"/>
    <property type="match status" value="1"/>
</dbReference>
<dbReference type="InterPro" id="IPR017900">
    <property type="entry name" value="4Fe4S_Fe_S_CS"/>
</dbReference>
<dbReference type="AlphaFoldDB" id="A0A832ZUL6"/>
<dbReference type="GO" id="GO:0003954">
    <property type="term" value="F:NADH dehydrogenase activity"/>
    <property type="evidence" value="ECO:0007669"/>
    <property type="project" value="TreeGrafter"/>
</dbReference>
<evidence type="ECO:0000313" key="8">
    <source>
        <dbReference type="Proteomes" id="UP000608579"/>
    </source>
</evidence>
<keyword evidence="4" id="KW-0408">Iron</keyword>
<dbReference type="EMBL" id="DQVM01000033">
    <property type="protein sequence ID" value="HIQ29274.1"/>
    <property type="molecule type" value="Genomic_DNA"/>
</dbReference>
<keyword evidence="1" id="KW-0004">4Fe-4S</keyword>
<evidence type="ECO:0000256" key="3">
    <source>
        <dbReference type="ARBA" id="ARBA00022737"/>
    </source>
</evidence>
<organism evidence="7 8">
    <name type="scientific">Caldiarchaeum subterraneum</name>
    <dbReference type="NCBI Taxonomy" id="311458"/>
    <lineage>
        <taxon>Archaea</taxon>
        <taxon>Nitrososphaerota</taxon>
        <taxon>Candidatus Caldarchaeales</taxon>
        <taxon>Candidatus Caldarchaeaceae</taxon>
        <taxon>Candidatus Caldarchaeum</taxon>
    </lineage>
</organism>
<dbReference type="GO" id="GO:0016020">
    <property type="term" value="C:membrane"/>
    <property type="evidence" value="ECO:0007669"/>
    <property type="project" value="InterPro"/>
</dbReference>
<keyword evidence="3" id="KW-0677">Repeat</keyword>
<reference evidence="7" key="1">
    <citation type="journal article" date="2020" name="ISME J.">
        <title>Gammaproteobacteria mediating utilization of methyl-, sulfur- and petroleum organic compounds in deep ocean hydrothermal plumes.</title>
        <authorList>
            <person name="Zhou Z."/>
            <person name="Liu Y."/>
            <person name="Pan J."/>
            <person name="Cron B.R."/>
            <person name="Toner B.M."/>
            <person name="Anantharaman K."/>
            <person name="Breier J.A."/>
            <person name="Dick G.J."/>
            <person name="Li M."/>
        </authorList>
    </citation>
    <scope>NUCLEOTIDE SEQUENCE</scope>
    <source>
        <strain evidence="7">SZUA-1515</strain>
    </source>
</reference>
<dbReference type="Gene3D" id="3.30.70.3270">
    <property type="match status" value="1"/>
</dbReference>
<keyword evidence="2" id="KW-0479">Metal-binding</keyword>
<feature type="domain" description="4Fe-4S ferredoxin-type" evidence="6">
    <location>
        <begin position="56"/>
        <end position="87"/>
    </location>
</feature>
<dbReference type="PANTHER" id="PTHR10849">
    <property type="entry name" value="NADH DEHYDROGENASE UBIQUINONE IRON-SULFUR PROTEIN 8, MITOCHONDRIAL"/>
    <property type="match status" value="1"/>
</dbReference>
<evidence type="ECO:0000256" key="5">
    <source>
        <dbReference type="ARBA" id="ARBA00023014"/>
    </source>
</evidence>
<evidence type="ECO:0000256" key="2">
    <source>
        <dbReference type="ARBA" id="ARBA00022723"/>
    </source>
</evidence>
<dbReference type="GO" id="GO:0051539">
    <property type="term" value="F:4 iron, 4 sulfur cluster binding"/>
    <property type="evidence" value="ECO:0007669"/>
    <property type="project" value="UniProtKB-KW"/>
</dbReference>
<keyword evidence="5" id="KW-0411">Iron-sulfur</keyword>
<protein>
    <recommendedName>
        <fullName evidence="6">4Fe-4S ferredoxin-type domain-containing protein</fullName>
    </recommendedName>
</protein>
<feature type="domain" description="4Fe-4S ferredoxin-type" evidence="6">
    <location>
        <begin position="233"/>
        <end position="262"/>
    </location>
</feature>
<evidence type="ECO:0000259" key="6">
    <source>
        <dbReference type="PROSITE" id="PS51379"/>
    </source>
</evidence>
<dbReference type="GO" id="GO:0046872">
    <property type="term" value="F:metal ion binding"/>
    <property type="evidence" value="ECO:0007669"/>
    <property type="project" value="UniProtKB-KW"/>
</dbReference>
<dbReference type="Pfam" id="PF00037">
    <property type="entry name" value="Fer4"/>
    <property type="match status" value="1"/>
</dbReference>
<dbReference type="PROSITE" id="PS00198">
    <property type="entry name" value="4FE4S_FER_1"/>
    <property type="match status" value="1"/>
</dbReference>
<proteinExistence type="predicted"/>
<dbReference type="InterPro" id="IPR010226">
    <property type="entry name" value="NADH_quinone_OxRdtase_chainI"/>
</dbReference>
<dbReference type="GO" id="GO:0009060">
    <property type="term" value="P:aerobic respiration"/>
    <property type="evidence" value="ECO:0007669"/>
    <property type="project" value="TreeGrafter"/>
</dbReference>
<dbReference type="Proteomes" id="UP000608579">
    <property type="component" value="Unassembled WGS sequence"/>
</dbReference>
<evidence type="ECO:0000256" key="4">
    <source>
        <dbReference type="ARBA" id="ARBA00023004"/>
    </source>
</evidence>
<dbReference type="PANTHER" id="PTHR10849:SF35">
    <property type="entry name" value="FORMATE HYDROGENLYASE SUBUNIT 6-RELATED"/>
    <property type="match status" value="1"/>
</dbReference>
<sequence length="309" mass="35538">MLKTLVRVVRPYLVGVKHLFMTPVTVKYPYEKIVNVTGENFRYDPKAGIAYPGFKGRHVLYLNKCTGCSLCDIACQNISEAITMVYGFNVTLEFDKGLYEAFRRGDREAVEFFEAVVESLSPAKPGGITLSAGHPIVPVNWSDIRAVKQKDENTYEWRLNMEPLYEYRSEAVLEKYLIHFLHWLRENGWEDKIVTVEGADKEDEFHEITKGSYKARLSITKIAENYPQNKKSYFPAVDYGRCVFCGFCVDACPFYALEMSPEYELSAYDRASLVYNPKMLAGPPITKPPSELGWFERLHMILKELTEIR</sequence>